<dbReference type="Proteomes" id="UP001139031">
    <property type="component" value="Unassembled WGS sequence"/>
</dbReference>
<name>A0ABS7TW81_9BACT</name>
<evidence type="ECO:0000259" key="3">
    <source>
        <dbReference type="PROSITE" id="PS50830"/>
    </source>
</evidence>
<evidence type="ECO:0000313" key="5">
    <source>
        <dbReference type="Proteomes" id="UP001139031"/>
    </source>
</evidence>
<reference evidence="4" key="1">
    <citation type="submission" date="2021-08" db="EMBL/GenBank/DDBJ databases">
        <authorList>
            <person name="Stevens D.C."/>
        </authorList>
    </citation>
    <scope>NUCLEOTIDE SEQUENCE</scope>
    <source>
        <strain evidence="4">DSM 53165</strain>
    </source>
</reference>
<feature type="chain" id="PRO_5045090087" evidence="2">
    <location>
        <begin position="24"/>
        <end position="418"/>
    </location>
</feature>
<feature type="compositionally biased region" description="Basic and acidic residues" evidence="1">
    <location>
        <begin position="394"/>
        <end position="408"/>
    </location>
</feature>
<feature type="domain" description="TNase-like" evidence="3">
    <location>
        <begin position="57"/>
        <end position="211"/>
    </location>
</feature>
<dbReference type="EMBL" id="JAIRAU010000031">
    <property type="protein sequence ID" value="MBZ5712446.1"/>
    <property type="molecule type" value="Genomic_DNA"/>
</dbReference>
<evidence type="ECO:0000256" key="2">
    <source>
        <dbReference type="SAM" id="SignalP"/>
    </source>
</evidence>
<dbReference type="SUPFAM" id="SSF50199">
    <property type="entry name" value="Staphylococcal nuclease"/>
    <property type="match status" value="1"/>
</dbReference>
<protein>
    <submittedName>
        <fullName evidence="4">Thermonuclease family protein</fullName>
    </submittedName>
</protein>
<dbReference type="RefSeq" id="WP_224194202.1">
    <property type="nucleotide sequence ID" value="NZ_JAIRAU010000031.1"/>
</dbReference>
<organism evidence="4 5">
    <name type="scientific">Nannocystis pusilla</name>
    <dbReference type="NCBI Taxonomy" id="889268"/>
    <lineage>
        <taxon>Bacteria</taxon>
        <taxon>Pseudomonadati</taxon>
        <taxon>Myxococcota</taxon>
        <taxon>Polyangia</taxon>
        <taxon>Nannocystales</taxon>
        <taxon>Nannocystaceae</taxon>
        <taxon>Nannocystis</taxon>
    </lineage>
</organism>
<feature type="compositionally biased region" description="Acidic residues" evidence="1">
    <location>
        <begin position="384"/>
        <end position="393"/>
    </location>
</feature>
<dbReference type="PROSITE" id="PS50830">
    <property type="entry name" value="TNASE_3"/>
    <property type="match status" value="1"/>
</dbReference>
<dbReference type="InterPro" id="IPR016071">
    <property type="entry name" value="Staphylococal_nuclease_OB-fold"/>
</dbReference>
<keyword evidence="5" id="KW-1185">Reference proteome</keyword>
<dbReference type="Pfam" id="PF00565">
    <property type="entry name" value="SNase"/>
    <property type="match status" value="1"/>
</dbReference>
<proteinExistence type="predicted"/>
<feature type="compositionally biased region" description="Low complexity" evidence="1">
    <location>
        <begin position="356"/>
        <end position="368"/>
    </location>
</feature>
<gene>
    <name evidence="4" type="ORF">K7C98_24655</name>
</gene>
<dbReference type="Gene3D" id="2.40.50.90">
    <property type="match status" value="1"/>
</dbReference>
<feature type="signal peptide" evidence="2">
    <location>
        <begin position="1"/>
        <end position="23"/>
    </location>
</feature>
<accession>A0ABS7TW81</accession>
<dbReference type="SMART" id="SM00318">
    <property type="entry name" value="SNc"/>
    <property type="match status" value="1"/>
</dbReference>
<dbReference type="InterPro" id="IPR035437">
    <property type="entry name" value="SNase_OB-fold_sf"/>
</dbReference>
<feature type="region of interest" description="Disordered" evidence="1">
    <location>
        <begin position="348"/>
        <end position="418"/>
    </location>
</feature>
<comment type="caution">
    <text evidence="4">The sequence shown here is derived from an EMBL/GenBank/DDBJ whole genome shotgun (WGS) entry which is preliminary data.</text>
</comment>
<evidence type="ECO:0000256" key="1">
    <source>
        <dbReference type="SAM" id="MobiDB-lite"/>
    </source>
</evidence>
<sequence>MSLRTWSIGHALAVAAAAVLAPACNPVVHRFDRTTVVASLARGNEAALVIGEFPLLKVTDGDTIRVAGLDASMRLLGLDTEETFKRKSEYMEFDKGWERYLAEAQAKTKSPVKIPTPLGEEAKKFAEAFFQDVRTVRLERDHPKEIRDFYNRYLAYVFVEKDGKTYNYNVECVRAGMSPYFSKYGYSRRFHKEFVAAQEEARAAKRGIWDPAKQHYTDYDRRLEWWNRRGDFIQAFEIEAADHSNWIVLTHWDALDRLQGKVGREVVVLGAVGDIRETAGPTKVLLSRRRTGSLPLIFFDKDVLARSGALEAKGEFVRAHGVVTKYYNKYKKQDELQIVVTLPGQIQRDLEPPAPAEDAASEEAVSPDMPEATEPEGQAPADTLDTDAADASDADARAVEAAEREGRNDSPAPPGAAH</sequence>
<keyword evidence="2" id="KW-0732">Signal</keyword>
<evidence type="ECO:0000313" key="4">
    <source>
        <dbReference type="EMBL" id="MBZ5712446.1"/>
    </source>
</evidence>